<sequence>MCYTSTNALFEDQSYPTTARDLIDSHGEETLELAGGSQTVGEALEIAGDESFESAEEARHAVYAGLGSQAIGRKGYSDRDPDPPGTDGNVPVSF</sequence>
<protein>
    <submittedName>
        <fullName evidence="2">DUF2795 domain-containing protein</fullName>
    </submittedName>
</protein>
<proteinExistence type="predicted"/>
<evidence type="ECO:0000256" key="1">
    <source>
        <dbReference type="SAM" id="MobiDB-lite"/>
    </source>
</evidence>
<dbReference type="RefSeq" id="WP_340604016.1">
    <property type="nucleotide sequence ID" value="NZ_JBBMXV010000003.1"/>
</dbReference>
<dbReference type="Proteomes" id="UP001596312">
    <property type="component" value="Unassembled WGS sequence"/>
</dbReference>
<reference evidence="2 3" key="1">
    <citation type="journal article" date="2019" name="Int. J. Syst. Evol. Microbiol.">
        <title>The Global Catalogue of Microorganisms (GCM) 10K type strain sequencing project: providing services to taxonomists for standard genome sequencing and annotation.</title>
        <authorList>
            <consortium name="The Broad Institute Genomics Platform"/>
            <consortium name="The Broad Institute Genome Sequencing Center for Infectious Disease"/>
            <person name="Wu L."/>
            <person name="Ma J."/>
        </authorList>
    </citation>
    <scope>NUCLEOTIDE SEQUENCE [LARGE SCALE GENOMIC DNA]</scope>
    <source>
        <strain evidence="2 3">CGMCC 1.3240</strain>
    </source>
</reference>
<feature type="region of interest" description="Disordered" evidence="1">
    <location>
        <begin position="70"/>
        <end position="94"/>
    </location>
</feature>
<comment type="caution">
    <text evidence="2">The sequence shown here is derived from an EMBL/GenBank/DDBJ whole genome shotgun (WGS) entry which is preliminary data.</text>
</comment>
<dbReference type="EMBL" id="JBHSXQ010000003">
    <property type="protein sequence ID" value="MFC6905493.1"/>
    <property type="molecule type" value="Genomic_DNA"/>
</dbReference>
<name>A0ABD5V593_9EURY</name>
<organism evidence="2 3">
    <name type="scientific">Halalkalicoccus tibetensis</name>
    <dbReference type="NCBI Taxonomy" id="175632"/>
    <lineage>
        <taxon>Archaea</taxon>
        <taxon>Methanobacteriati</taxon>
        <taxon>Methanobacteriota</taxon>
        <taxon>Stenosarchaea group</taxon>
        <taxon>Halobacteria</taxon>
        <taxon>Halobacteriales</taxon>
        <taxon>Halococcaceae</taxon>
        <taxon>Halalkalicoccus</taxon>
    </lineage>
</organism>
<evidence type="ECO:0000313" key="2">
    <source>
        <dbReference type="EMBL" id="MFC6905493.1"/>
    </source>
</evidence>
<dbReference type="AlphaFoldDB" id="A0ABD5V593"/>
<accession>A0ABD5V593</accession>
<gene>
    <name evidence="2" type="ORF">ACFQGH_09830</name>
</gene>
<keyword evidence="3" id="KW-1185">Reference proteome</keyword>
<evidence type="ECO:0000313" key="3">
    <source>
        <dbReference type="Proteomes" id="UP001596312"/>
    </source>
</evidence>
<dbReference type="InterPro" id="IPR043899">
    <property type="entry name" value="DUF5789"/>
</dbReference>
<dbReference type="Pfam" id="PF19102">
    <property type="entry name" value="DUF5789"/>
    <property type="match status" value="1"/>
</dbReference>